<dbReference type="Proteomes" id="UP000076871">
    <property type="component" value="Unassembled WGS sequence"/>
</dbReference>
<dbReference type="AlphaFoldDB" id="A0A165EB95"/>
<evidence type="ECO:0000313" key="2">
    <source>
        <dbReference type="Proteomes" id="UP000076871"/>
    </source>
</evidence>
<reference evidence="1 2" key="1">
    <citation type="journal article" date="2016" name="Mol. Biol. Evol.">
        <title>Comparative Genomics of Early-Diverging Mushroom-Forming Fungi Provides Insights into the Origins of Lignocellulose Decay Capabilities.</title>
        <authorList>
            <person name="Nagy L.G."/>
            <person name="Riley R."/>
            <person name="Tritt A."/>
            <person name="Adam C."/>
            <person name="Daum C."/>
            <person name="Floudas D."/>
            <person name="Sun H."/>
            <person name="Yadav J.S."/>
            <person name="Pangilinan J."/>
            <person name="Larsson K.H."/>
            <person name="Matsuura K."/>
            <person name="Barry K."/>
            <person name="Labutti K."/>
            <person name="Kuo R."/>
            <person name="Ohm R.A."/>
            <person name="Bhattacharya S.S."/>
            <person name="Shirouzu T."/>
            <person name="Yoshinaga Y."/>
            <person name="Martin F.M."/>
            <person name="Grigoriev I.V."/>
            <person name="Hibbett D.S."/>
        </authorList>
    </citation>
    <scope>NUCLEOTIDE SEQUENCE [LARGE SCALE GENOMIC DNA]</scope>
    <source>
        <strain evidence="1 2">93-53</strain>
    </source>
</reference>
<gene>
    <name evidence="1" type="ORF">LAESUDRAFT_146710</name>
</gene>
<dbReference type="EMBL" id="KV427623">
    <property type="protein sequence ID" value="KZT06648.1"/>
    <property type="molecule type" value="Genomic_DNA"/>
</dbReference>
<dbReference type="GeneID" id="63818378"/>
<keyword evidence="2" id="KW-1185">Reference proteome</keyword>
<dbReference type="InParanoid" id="A0A165EB95"/>
<evidence type="ECO:0000313" key="1">
    <source>
        <dbReference type="EMBL" id="KZT06648.1"/>
    </source>
</evidence>
<protein>
    <submittedName>
        <fullName evidence="1">Uncharacterized protein</fullName>
    </submittedName>
</protein>
<dbReference type="RefSeq" id="XP_040764388.1">
    <property type="nucleotide sequence ID" value="XM_040901346.1"/>
</dbReference>
<proteinExistence type="predicted"/>
<sequence>MNAFLQMRPPLSRSTYLPIHRVVRRTEWRTTAGRCSSPVWRQASVGSLRPRDAPEKMNPERNERSCKLLRSISRKEAFWKHTSTCQERKACSQAPQNTRPCPRQPWTAQRLTDSADVPKQEVRSVCSHCVEHQREKVSAVHRSTGPLGVMRELRPSRT</sequence>
<accession>A0A165EB95</accession>
<name>A0A165EB95_9APHY</name>
<organism evidence="1 2">
    <name type="scientific">Laetiporus sulphureus 93-53</name>
    <dbReference type="NCBI Taxonomy" id="1314785"/>
    <lineage>
        <taxon>Eukaryota</taxon>
        <taxon>Fungi</taxon>
        <taxon>Dikarya</taxon>
        <taxon>Basidiomycota</taxon>
        <taxon>Agaricomycotina</taxon>
        <taxon>Agaricomycetes</taxon>
        <taxon>Polyporales</taxon>
        <taxon>Laetiporus</taxon>
    </lineage>
</organism>